<reference evidence="2 3" key="1">
    <citation type="journal article" date="2017" name="Mol. Plant">
        <title>The Genome of Medicinal Plant Macleaya cordata Provides New Insights into Benzylisoquinoline Alkaloids Metabolism.</title>
        <authorList>
            <person name="Liu X."/>
            <person name="Liu Y."/>
            <person name="Huang P."/>
            <person name="Ma Y."/>
            <person name="Qing Z."/>
            <person name="Tang Q."/>
            <person name="Cao H."/>
            <person name="Cheng P."/>
            <person name="Zheng Y."/>
            <person name="Yuan Z."/>
            <person name="Zhou Y."/>
            <person name="Liu J."/>
            <person name="Tang Z."/>
            <person name="Zhuo Y."/>
            <person name="Zhang Y."/>
            <person name="Yu L."/>
            <person name="Huang J."/>
            <person name="Yang P."/>
            <person name="Peng Q."/>
            <person name="Zhang J."/>
            <person name="Jiang W."/>
            <person name="Zhang Z."/>
            <person name="Lin K."/>
            <person name="Ro D.K."/>
            <person name="Chen X."/>
            <person name="Xiong X."/>
            <person name="Shang Y."/>
            <person name="Huang S."/>
            <person name="Zeng J."/>
        </authorList>
    </citation>
    <scope>NUCLEOTIDE SEQUENCE [LARGE SCALE GENOMIC DNA]</scope>
    <source>
        <strain evidence="3">cv. BLH2017</strain>
        <tissue evidence="2">Root</tissue>
    </source>
</reference>
<dbReference type="Proteomes" id="UP000195402">
    <property type="component" value="Unassembled WGS sequence"/>
</dbReference>
<dbReference type="EMBL" id="MVGT01004391">
    <property type="protein sequence ID" value="OUZ99726.1"/>
    <property type="molecule type" value="Genomic_DNA"/>
</dbReference>
<feature type="chain" id="PRO_5012962014" description="Thionin-like protein 2" evidence="1">
    <location>
        <begin position="30"/>
        <end position="117"/>
    </location>
</feature>
<keyword evidence="3" id="KW-1185">Reference proteome</keyword>
<keyword evidence="1" id="KW-0732">Signal</keyword>
<proteinExistence type="predicted"/>
<dbReference type="AlphaFoldDB" id="A0A200PND9"/>
<accession>A0A200PND9</accession>
<gene>
    <name evidence="2" type="ORF">BVC80_9063g100</name>
</gene>
<dbReference type="PANTHER" id="PTHR36312">
    <property type="entry name" value="THIONIN-LIKE PROTEIN 1"/>
    <property type="match status" value="1"/>
</dbReference>
<evidence type="ECO:0000313" key="2">
    <source>
        <dbReference type="EMBL" id="OUZ99726.1"/>
    </source>
</evidence>
<evidence type="ECO:0008006" key="4">
    <source>
        <dbReference type="Google" id="ProtNLM"/>
    </source>
</evidence>
<feature type="signal peptide" evidence="1">
    <location>
        <begin position="1"/>
        <end position="29"/>
    </location>
</feature>
<protein>
    <recommendedName>
        <fullName evidence="4">Thionin-like protein 2</fullName>
    </recommendedName>
</protein>
<evidence type="ECO:0000256" key="1">
    <source>
        <dbReference type="SAM" id="SignalP"/>
    </source>
</evidence>
<evidence type="ECO:0000313" key="3">
    <source>
        <dbReference type="Proteomes" id="UP000195402"/>
    </source>
</evidence>
<name>A0A200PND9_MACCD</name>
<comment type="caution">
    <text evidence="2">The sequence shown here is derived from an EMBL/GenBank/DDBJ whole genome shotgun (WGS) entry which is preliminary data.</text>
</comment>
<dbReference type="OMA" id="CASSKCI"/>
<organism evidence="2 3">
    <name type="scientific">Macleaya cordata</name>
    <name type="common">Five-seeded plume-poppy</name>
    <name type="synonym">Bocconia cordata</name>
    <dbReference type="NCBI Taxonomy" id="56857"/>
    <lineage>
        <taxon>Eukaryota</taxon>
        <taxon>Viridiplantae</taxon>
        <taxon>Streptophyta</taxon>
        <taxon>Embryophyta</taxon>
        <taxon>Tracheophyta</taxon>
        <taxon>Spermatophyta</taxon>
        <taxon>Magnoliopsida</taxon>
        <taxon>Ranunculales</taxon>
        <taxon>Papaveraceae</taxon>
        <taxon>Papaveroideae</taxon>
        <taxon>Macleaya</taxon>
    </lineage>
</organism>
<dbReference type="OrthoDB" id="653285at2759"/>
<sequence>MEGKSVKPIGVMLITVVLMLGMFVGPATAKFHVGCYAKCFLTCAIGSKPTPLCAIGCLAKYIYHSPASTNNLGHHYCQMGCASSKCINISTPQHPRAKEVGVCVDSCPDKCTAATIY</sequence>
<dbReference type="InParanoid" id="A0A200PND9"/>
<dbReference type="InterPro" id="IPR038975">
    <property type="entry name" value="THNL"/>
</dbReference>
<dbReference type="PANTHER" id="PTHR36312:SF1">
    <property type="entry name" value="OS01G0594500 PROTEIN"/>
    <property type="match status" value="1"/>
</dbReference>